<evidence type="ECO:0008006" key="5">
    <source>
        <dbReference type="Google" id="ProtNLM"/>
    </source>
</evidence>
<keyword evidence="2" id="KW-1133">Transmembrane helix</keyword>
<dbReference type="AlphaFoldDB" id="A0A9Q9IGV7"/>
<feature type="region of interest" description="Disordered" evidence="1">
    <location>
        <begin position="342"/>
        <end position="370"/>
    </location>
</feature>
<evidence type="ECO:0000256" key="1">
    <source>
        <dbReference type="SAM" id="MobiDB-lite"/>
    </source>
</evidence>
<reference evidence="3" key="1">
    <citation type="submission" date="2021-04" db="EMBL/GenBank/DDBJ databases">
        <title>Dactylosporangium aurantiacum NRRL B-8018 full assembly.</title>
        <authorList>
            <person name="Hartkoorn R.C."/>
            <person name="Beaudoing E."/>
            <person name="Hot D."/>
        </authorList>
    </citation>
    <scope>NUCLEOTIDE SEQUENCE</scope>
    <source>
        <strain evidence="3">NRRL B-8018</strain>
    </source>
</reference>
<sequence>MSDDDLTAVREFRAALDEPRDGALAGGRWRLARTEAPHRPRPRRTWLLAGAGAALSVAVVIAGAAAVHPTAAPKRPDAMVPGQSAAPASTPAAGDLPVTHGTKAPMHPQVTGQAGGTHAAAVEALTRLAALQTGGPAQVGAGEALYVKTYNLRDGDDGSVHEVWLDPQTGVALRIRRSDGTLRTVDHSLTAQEVAEETARAAGTPPGLDNMNGAYVAAFPAGAGRAHELSASWREWSRQAYPGRDTEGMVWKQLHEVLHYVEPRLDARQRAALLLAMADLPAVTATTASIAGRQYDVVCLARTGQSTDCSLFDPATGRFVGDAYPAADMVVKADTFSFVDTGVQPRPAPGTEPGILETKGATGSATTPKR</sequence>
<evidence type="ECO:0000313" key="4">
    <source>
        <dbReference type="Proteomes" id="UP001058003"/>
    </source>
</evidence>
<dbReference type="KEGG" id="daur:Daura_47020"/>
<proteinExistence type="predicted"/>
<dbReference type="RefSeq" id="WP_033357516.1">
    <property type="nucleotide sequence ID" value="NZ_CP073767.1"/>
</dbReference>
<name>A0A9Q9IGV7_9ACTN</name>
<feature type="transmembrane region" description="Helical" evidence="2">
    <location>
        <begin position="46"/>
        <end position="67"/>
    </location>
</feature>
<dbReference type="Proteomes" id="UP001058003">
    <property type="component" value="Chromosome"/>
</dbReference>
<accession>A0A9Q9IGV7</accession>
<feature type="compositionally biased region" description="Polar residues" evidence="1">
    <location>
        <begin position="361"/>
        <end position="370"/>
    </location>
</feature>
<evidence type="ECO:0000313" key="3">
    <source>
        <dbReference type="EMBL" id="UWZ53960.1"/>
    </source>
</evidence>
<evidence type="ECO:0000256" key="2">
    <source>
        <dbReference type="SAM" id="Phobius"/>
    </source>
</evidence>
<gene>
    <name evidence="3" type="ORF">Daura_47020</name>
</gene>
<feature type="region of interest" description="Disordered" evidence="1">
    <location>
        <begin position="72"/>
        <end position="92"/>
    </location>
</feature>
<keyword evidence="2" id="KW-0812">Transmembrane</keyword>
<keyword evidence="2" id="KW-0472">Membrane</keyword>
<protein>
    <recommendedName>
        <fullName evidence="5">CU044_5270 family protein</fullName>
    </recommendedName>
</protein>
<keyword evidence="4" id="KW-1185">Reference proteome</keyword>
<dbReference type="EMBL" id="CP073767">
    <property type="protein sequence ID" value="UWZ53960.1"/>
    <property type="molecule type" value="Genomic_DNA"/>
</dbReference>
<organism evidence="3 4">
    <name type="scientific">Dactylosporangium aurantiacum</name>
    <dbReference type="NCBI Taxonomy" id="35754"/>
    <lineage>
        <taxon>Bacteria</taxon>
        <taxon>Bacillati</taxon>
        <taxon>Actinomycetota</taxon>
        <taxon>Actinomycetes</taxon>
        <taxon>Micromonosporales</taxon>
        <taxon>Micromonosporaceae</taxon>
        <taxon>Dactylosporangium</taxon>
    </lineage>
</organism>